<dbReference type="EMBL" id="CP025066">
    <property type="protein sequence ID" value="AUX10243.1"/>
    <property type="molecule type" value="Genomic_DNA"/>
</dbReference>
<dbReference type="KEGG" id="hdf:AArcSl_2624"/>
<organism evidence="4 5">
    <name type="scientific">Halalkaliarchaeum desulfuricum</name>
    <dbReference type="NCBI Taxonomy" id="2055893"/>
    <lineage>
        <taxon>Archaea</taxon>
        <taxon>Methanobacteriati</taxon>
        <taxon>Methanobacteriota</taxon>
        <taxon>Stenosarchaea group</taxon>
        <taxon>Halobacteria</taxon>
        <taxon>Halobacteriales</taxon>
        <taxon>Haloferacaceae</taxon>
        <taxon>Halalkaliarchaeum</taxon>
    </lineage>
</organism>
<dbReference type="InterPro" id="IPR011991">
    <property type="entry name" value="ArsR-like_HTH"/>
</dbReference>
<dbReference type="InterPro" id="IPR036388">
    <property type="entry name" value="WH-like_DNA-bd_sf"/>
</dbReference>
<evidence type="ECO:0000313" key="5">
    <source>
        <dbReference type="Proteomes" id="UP000263012"/>
    </source>
</evidence>
<dbReference type="Pfam" id="PF12840">
    <property type="entry name" value="HTH_20"/>
    <property type="match status" value="1"/>
</dbReference>
<feature type="compositionally biased region" description="Basic and acidic residues" evidence="1">
    <location>
        <begin position="1"/>
        <end position="10"/>
    </location>
</feature>
<keyword evidence="2" id="KW-1133">Transmembrane helix</keyword>
<evidence type="ECO:0000256" key="1">
    <source>
        <dbReference type="SAM" id="MobiDB-lite"/>
    </source>
</evidence>
<reference evidence="5" key="1">
    <citation type="submission" date="2017-11" db="EMBL/GenBank/DDBJ databases">
        <title>Phenotypic and genomic properties of facultatively anaerobic sulfur-reducing natronoarchaea from hypersaline soda lakes.</title>
        <authorList>
            <person name="Sorokin D.Y."/>
            <person name="Kublanov I.V."/>
            <person name="Roman P."/>
            <person name="Sinninghe Damste J.S."/>
            <person name="Golyshin P.N."/>
            <person name="Rojo D."/>
            <person name="Ciordia S."/>
            <person name="Mena M.D.C."/>
            <person name="Ferrer M."/>
            <person name="Messina E."/>
            <person name="Smedile F."/>
            <person name="La Spada G."/>
            <person name="La Cono V."/>
            <person name="Yakimov M.M."/>
        </authorList>
    </citation>
    <scope>NUCLEOTIDE SEQUENCE [LARGE SCALE GENOMIC DNA]</scope>
    <source>
        <strain evidence="5">AArc-Sl</strain>
    </source>
</reference>
<dbReference type="InterPro" id="IPR036390">
    <property type="entry name" value="WH_DNA-bd_sf"/>
</dbReference>
<gene>
    <name evidence="4" type="primary">arsR23</name>
    <name evidence="4" type="ORF">AArcSl_2624</name>
</gene>
<dbReference type="SUPFAM" id="SSF46785">
    <property type="entry name" value="Winged helix' DNA-binding domain"/>
    <property type="match status" value="1"/>
</dbReference>
<proteinExistence type="predicted"/>
<dbReference type="InterPro" id="IPR056525">
    <property type="entry name" value="HVO_1552_C"/>
</dbReference>
<evidence type="ECO:0000259" key="3">
    <source>
        <dbReference type="Pfam" id="PF24267"/>
    </source>
</evidence>
<dbReference type="Proteomes" id="UP000263012">
    <property type="component" value="Chromosome"/>
</dbReference>
<feature type="domain" description="HVO-1552 C-terminal" evidence="3">
    <location>
        <begin position="220"/>
        <end position="264"/>
    </location>
</feature>
<dbReference type="Pfam" id="PF24267">
    <property type="entry name" value="HVO_1552_C"/>
    <property type="match status" value="2"/>
</dbReference>
<keyword evidence="2" id="KW-0472">Membrane</keyword>
<evidence type="ECO:0000256" key="2">
    <source>
        <dbReference type="SAM" id="Phobius"/>
    </source>
</evidence>
<sequence>MYSRLLRSDMSRLLPSRSDPQPSDGDPRVVGVDSDDADDLIAALSSDTARALLTEMHEEPGTPSELSNRVDTTLQNTQYHLAKLEDADLVDVVDTVYSEKGREMNVYAPSDQPLVLFAGRESESTGLKTALTRLLGGIGALAAASAVAHAMLATEPPGVVPTVDDVDDDVGPAVAEDEPEETPVPEETPTPAPEETPAPTPEPTPVPEEEEVAERAVEDVEFYSTTADQVSALAEGTFSALPPGVVFFLGGLSVLLAIFAIQYLGSRYGWP</sequence>
<dbReference type="AlphaFoldDB" id="A0A343TMC1"/>
<feature type="domain" description="HVO-1552 C-terminal" evidence="3">
    <location>
        <begin position="117"/>
        <end position="158"/>
    </location>
</feature>
<feature type="compositionally biased region" description="Pro residues" evidence="1">
    <location>
        <begin position="186"/>
        <end position="206"/>
    </location>
</feature>
<name>A0A343TMC1_9EURY</name>
<feature type="region of interest" description="Disordered" evidence="1">
    <location>
        <begin position="158"/>
        <end position="214"/>
    </location>
</feature>
<keyword evidence="2" id="KW-0812">Transmembrane</keyword>
<accession>A0A343TMC1</accession>
<dbReference type="Gene3D" id="1.10.10.10">
    <property type="entry name" value="Winged helix-like DNA-binding domain superfamily/Winged helix DNA-binding domain"/>
    <property type="match status" value="1"/>
</dbReference>
<feature type="region of interest" description="Disordered" evidence="1">
    <location>
        <begin position="1"/>
        <end position="33"/>
    </location>
</feature>
<keyword evidence="5" id="KW-1185">Reference proteome</keyword>
<feature type="compositionally biased region" description="Acidic residues" evidence="1">
    <location>
        <begin position="164"/>
        <end position="184"/>
    </location>
</feature>
<evidence type="ECO:0000313" key="4">
    <source>
        <dbReference type="EMBL" id="AUX10243.1"/>
    </source>
</evidence>
<feature type="transmembrane region" description="Helical" evidence="2">
    <location>
        <begin position="245"/>
        <end position="265"/>
    </location>
</feature>
<dbReference type="CDD" id="cd00090">
    <property type="entry name" value="HTH_ARSR"/>
    <property type="match status" value="1"/>
</dbReference>
<protein>
    <submittedName>
        <fullName evidence="4">ArsR family transcriptional regulator</fullName>
    </submittedName>
</protein>